<evidence type="ECO:0000313" key="3">
    <source>
        <dbReference type="Proteomes" id="UP001321486"/>
    </source>
</evidence>
<dbReference type="EMBL" id="AP027732">
    <property type="protein sequence ID" value="BDZ52121.1"/>
    <property type="molecule type" value="Genomic_DNA"/>
</dbReference>
<dbReference type="InterPro" id="IPR041347">
    <property type="entry name" value="MftR_C"/>
</dbReference>
<dbReference type="Gene3D" id="1.10.357.10">
    <property type="entry name" value="Tetracycline Repressor, domain 2"/>
    <property type="match status" value="1"/>
</dbReference>
<proteinExistence type="predicted"/>
<accession>A0ABN6Y4P9</accession>
<dbReference type="Pfam" id="PF17754">
    <property type="entry name" value="TetR_C_14"/>
    <property type="match status" value="1"/>
</dbReference>
<protein>
    <recommendedName>
        <fullName evidence="1">MftR C-terminal domain-containing protein</fullName>
    </recommendedName>
</protein>
<feature type="domain" description="MftR C-terminal" evidence="1">
    <location>
        <begin position="2"/>
        <end position="109"/>
    </location>
</feature>
<evidence type="ECO:0000313" key="2">
    <source>
        <dbReference type="EMBL" id="BDZ52121.1"/>
    </source>
</evidence>
<name>A0ABN6Y4P9_9MICO</name>
<evidence type="ECO:0000259" key="1">
    <source>
        <dbReference type="Pfam" id="PF17754"/>
    </source>
</evidence>
<organism evidence="2 3">
    <name type="scientific">Frondihabitans sucicola</name>
    <dbReference type="NCBI Taxonomy" id="1268041"/>
    <lineage>
        <taxon>Bacteria</taxon>
        <taxon>Bacillati</taxon>
        <taxon>Actinomycetota</taxon>
        <taxon>Actinomycetes</taxon>
        <taxon>Micrococcales</taxon>
        <taxon>Microbacteriaceae</taxon>
        <taxon>Frondihabitans</taxon>
    </lineage>
</organism>
<dbReference type="Proteomes" id="UP001321486">
    <property type="component" value="Chromosome"/>
</dbReference>
<gene>
    <name evidence="2" type="ORF">GCM10025867_43620</name>
</gene>
<sequence length="128" mass="14368">MRDALRAAVIEFNRFPEDEFLYHRQRMDLLLNVPSLVAHSALRYASWRQAIADFVAERTGLDPEDLVPQTVGWAMLSASLAAYEQWLRHDDADLLELLGRSLRLIANGFDLTDVSLTRGDTAPGGALE</sequence>
<reference evidence="3" key="1">
    <citation type="journal article" date="2019" name="Int. J. Syst. Evol. Microbiol.">
        <title>The Global Catalogue of Microorganisms (GCM) 10K type strain sequencing project: providing services to taxonomists for standard genome sequencing and annotation.</title>
        <authorList>
            <consortium name="The Broad Institute Genomics Platform"/>
            <consortium name="The Broad Institute Genome Sequencing Center for Infectious Disease"/>
            <person name="Wu L."/>
            <person name="Ma J."/>
        </authorList>
    </citation>
    <scope>NUCLEOTIDE SEQUENCE [LARGE SCALE GENOMIC DNA]</scope>
    <source>
        <strain evidence="3">NBRC 108728</strain>
    </source>
</reference>
<dbReference type="RefSeq" id="WP_286344755.1">
    <property type="nucleotide sequence ID" value="NZ_AP027732.1"/>
</dbReference>
<keyword evidence="3" id="KW-1185">Reference proteome</keyword>